<reference evidence="2 3" key="1">
    <citation type="submission" date="2017-08" db="EMBL/GenBank/DDBJ databases">
        <title>The complete genome sequence of Maribacter sp. B1, isolated from deep-sea sediment.</title>
        <authorList>
            <person name="Wu Y.-H."/>
            <person name="Cheng H."/>
            <person name="Xu X.-W."/>
        </authorList>
    </citation>
    <scope>NUCLEOTIDE SEQUENCE [LARGE SCALE GENOMIC DNA]</scope>
    <source>
        <strain evidence="2 3">B1</strain>
    </source>
</reference>
<dbReference type="NCBIfam" id="NF040501">
    <property type="entry name" value="resist_ArsN2"/>
    <property type="match status" value="1"/>
</dbReference>
<evidence type="ECO:0000259" key="1">
    <source>
        <dbReference type="PROSITE" id="PS51186"/>
    </source>
</evidence>
<dbReference type="EMBL" id="CP022957">
    <property type="protein sequence ID" value="ASV30737.1"/>
    <property type="molecule type" value="Genomic_DNA"/>
</dbReference>
<dbReference type="Gene3D" id="3.40.630.30">
    <property type="match status" value="1"/>
</dbReference>
<evidence type="ECO:0000313" key="3">
    <source>
        <dbReference type="Proteomes" id="UP000215244"/>
    </source>
</evidence>
<evidence type="ECO:0000313" key="2">
    <source>
        <dbReference type="EMBL" id="ASV30737.1"/>
    </source>
</evidence>
<dbReference type="InterPro" id="IPR016181">
    <property type="entry name" value="Acyl_CoA_acyltransferase"/>
</dbReference>
<gene>
    <name evidence="2" type="ORF">CJ263_11200</name>
</gene>
<proteinExistence type="predicted"/>
<dbReference type="GO" id="GO:0016747">
    <property type="term" value="F:acyltransferase activity, transferring groups other than amino-acyl groups"/>
    <property type="evidence" value="ECO:0007669"/>
    <property type="project" value="InterPro"/>
</dbReference>
<dbReference type="Pfam" id="PF00583">
    <property type="entry name" value="Acetyltransf_1"/>
    <property type="match status" value="1"/>
</dbReference>
<dbReference type="SUPFAM" id="SSF55729">
    <property type="entry name" value="Acyl-CoA N-acyltransferases (Nat)"/>
    <property type="match status" value="1"/>
</dbReference>
<protein>
    <recommendedName>
        <fullName evidence="1">N-acetyltransferase domain-containing protein</fullName>
    </recommendedName>
</protein>
<dbReference type="CDD" id="cd04301">
    <property type="entry name" value="NAT_SF"/>
    <property type="match status" value="1"/>
</dbReference>
<dbReference type="KEGG" id="marb:CJ263_11200"/>
<organism evidence="2 3">
    <name type="scientific">Maribacter cobaltidurans</name>
    <dbReference type="NCBI Taxonomy" id="1178778"/>
    <lineage>
        <taxon>Bacteria</taxon>
        <taxon>Pseudomonadati</taxon>
        <taxon>Bacteroidota</taxon>
        <taxon>Flavobacteriia</taxon>
        <taxon>Flavobacteriales</taxon>
        <taxon>Flavobacteriaceae</taxon>
        <taxon>Maribacter</taxon>
    </lineage>
</organism>
<sequence>MLKARCKSYFNNWKSVSSKILDNMEENQSFGNIKELLKNNDLPYEDIIASKVQFITEKENGVLVGCIGVEKYNEEGLLRSFAVRDEYKNKGIGKRLLNQLIDQSKTDGLKRLHLLTTTADGYFDKNGFKTADRAVAPNEISSTKEFSEICPSSSVYMIRDI</sequence>
<dbReference type="PROSITE" id="PS51186">
    <property type="entry name" value="GNAT"/>
    <property type="match status" value="1"/>
</dbReference>
<feature type="domain" description="N-acetyltransferase" evidence="1">
    <location>
        <begin position="1"/>
        <end position="161"/>
    </location>
</feature>
<accession>A0A223V6B3</accession>
<dbReference type="InterPro" id="IPR000182">
    <property type="entry name" value="GNAT_dom"/>
</dbReference>
<dbReference type="AlphaFoldDB" id="A0A223V6B3"/>
<name>A0A223V6B3_9FLAO</name>
<keyword evidence="3" id="KW-1185">Reference proteome</keyword>
<dbReference type="Proteomes" id="UP000215244">
    <property type="component" value="Chromosome"/>
</dbReference>